<dbReference type="PATRIC" id="fig|1286094.4.peg.113"/>
<dbReference type="RefSeq" id="WP_016638251.1">
    <property type="nucleotide sequence ID" value="NZ_AOPZ01000005.1"/>
</dbReference>
<dbReference type="EMBL" id="AOPZ01000005">
    <property type="protein sequence ID" value="EPH46843.1"/>
    <property type="molecule type" value="Genomic_DNA"/>
</dbReference>
<evidence type="ECO:0000313" key="4">
    <source>
        <dbReference type="Proteomes" id="UP000014629"/>
    </source>
</evidence>
<proteinExistence type="predicted"/>
<keyword evidence="4" id="KW-1185">Reference proteome</keyword>
<sequence length="88" mass="8531">MLPQHGGADPRLDVLALTIAAVASAAFLVVLRRPVPWGADRGDVGADQDVRPSDGAADAPSASAEGDATPVESGATTEGGAIPGSGVG</sequence>
<evidence type="ECO:0000256" key="2">
    <source>
        <dbReference type="SAM" id="Phobius"/>
    </source>
</evidence>
<gene>
    <name evidence="3" type="ORF">STRAU_0115</name>
</gene>
<organism evidence="3 4">
    <name type="scientific">Streptomyces aurantiacus JA 4570</name>
    <dbReference type="NCBI Taxonomy" id="1286094"/>
    <lineage>
        <taxon>Bacteria</taxon>
        <taxon>Bacillati</taxon>
        <taxon>Actinomycetota</taxon>
        <taxon>Actinomycetes</taxon>
        <taxon>Kitasatosporales</taxon>
        <taxon>Streptomycetaceae</taxon>
        <taxon>Streptomyces</taxon>
        <taxon>Streptomyces aurantiacus group</taxon>
    </lineage>
</organism>
<name>S3ZUH8_9ACTN</name>
<dbReference type="AlphaFoldDB" id="S3ZUH8"/>
<evidence type="ECO:0000256" key="1">
    <source>
        <dbReference type="SAM" id="MobiDB-lite"/>
    </source>
</evidence>
<feature type="compositionally biased region" description="Basic and acidic residues" evidence="1">
    <location>
        <begin position="40"/>
        <end position="52"/>
    </location>
</feature>
<dbReference type="Proteomes" id="UP000014629">
    <property type="component" value="Unassembled WGS sequence"/>
</dbReference>
<feature type="region of interest" description="Disordered" evidence="1">
    <location>
        <begin position="38"/>
        <end position="88"/>
    </location>
</feature>
<feature type="transmembrane region" description="Helical" evidence="2">
    <location>
        <begin position="12"/>
        <end position="31"/>
    </location>
</feature>
<reference evidence="3 4" key="1">
    <citation type="submission" date="2013-02" db="EMBL/GenBank/DDBJ databases">
        <title>Draft Genome Sequence of Streptomyces aurantiacus, Which Produces Setomimycin.</title>
        <authorList>
            <person name="Gruening B.A."/>
            <person name="Praeg A."/>
            <person name="Erxleben A."/>
            <person name="Guenther S."/>
            <person name="Mueller M."/>
        </authorList>
    </citation>
    <scope>NUCLEOTIDE SEQUENCE [LARGE SCALE GENOMIC DNA]</scope>
    <source>
        <strain evidence="3 4">JA 4570</strain>
    </source>
</reference>
<evidence type="ECO:0000313" key="3">
    <source>
        <dbReference type="EMBL" id="EPH46843.1"/>
    </source>
</evidence>
<feature type="compositionally biased region" description="Low complexity" evidence="1">
    <location>
        <begin position="53"/>
        <end position="68"/>
    </location>
</feature>
<comment type="caution">
    <text evidence="3">The sequence shown here is derived from an EMBL/GenBank/DDBJ whole genome shotgun (WGS) entry which is preliminary data.</text>
</comment>
<keyword evidence="2" id="KW-0812">Transmembrane</keyword>
<keyword evidence="2" id="KW-0472">Membrane</keyword>
<protein>
    <submittedName>
        <fullName evidence="3">Uncharacterized protein</fullName>
    </submittedName>
</protein>
<keyword evidence="2" id="KW-1133">Transmembrane helix</keyword>
<accession>S3ZUH8</accession>